<proteinExistence type="predicted"/>
<keyword evidence="2" id="KW-1185">Reference proteome</keyword>
<reference evidence="1 2" key="1">
    <citation type="submission" date="2016-08" db="EMBL/GenBank/DDBJ databases">
        <title>Genome sequence of Clavibacter michiganensis subsp. michiganensis strain CASJ007.</title>
        <authorList>
            <person name="Thapa S.P."/>
            <person name="Coaker G."/>
        </authorList>
    </citation>
    <scope>NUCLEOTIDE SEQUENCE [LARGE SCALE GENOMIC DNA]</scope>
    <source>
        <strain evidence="1">CASJ007</strain>
    </source>
</reference>
<name>A0A251XHY0_CLAMM</name>
<evidence type="ECO:0000313" key="2">
    <source>
        <dbReference type="Proteomes" id="UP000195062"/>
    </source>
</evidence>
<evidence type="ECO:0000313" key="1">
    <source>
        <dbReference type="EMBL" id="OUE02778.1"/>
    </source>
</evidence>
<accession>A0A251XHY0</accession>
<dbReference type="EMBL" id="MDHH01000002">
    <property type="protein sequence ID" value="OUE02778.1"/>
    <property type="molecule type" value="Genomic_DNA"/>
</dbReference>
<evidence type="ECO:0008006" key="3">
    <source>
        <dbReference type="Google" id="ProtNLM"/>
    </source>
</evidence>
<gene>
    <name evidence="1" type="ORF">CMMCAS07_12235</name>
</gene>
<organism evidence="1 2">
    <name type="scientific">Clavibacter michiganensis subsp. michiganensis</name>
    <dbReference type="NCBI Taxonomy" id="33013"/>
    <lineage>
        <taxon>Bacteria</taxon>
        <taxon>Bacillati</taxon>
        <taxon>Actinomycetota</taxon>
        <taxon>Actinomycetes</taxon>
        <taxon>Micrococcales</taxon>
        <taxon>Microbacteriaceae</taxon>
        <taxon>Clavibacter</taxon>
    </lineage>
</organism>
<comment type="caution">
    <text evidence="1">The sequence shown here is derived from an EMBL/GenBank/DDBJ whole genome shotgun (WGS) entry which is preliminary data.</text>
</comment>
<dbReference type="AlphaFoldDB" id="A0A251XHY0"/>
<sequence length="41" mass="4534">MIEIREASDLVIDTSELNIHQLATTITEQFSARTTPACASR</sequence>
<protein>
    <recommendedName>
        <fullName evidence="3">Cytidylate kinase</fullName>
    </recommendedName>
</protein>
<dbReference type="Proteomes" id="UP000195062">
    <property type="component" value="Unassembled WGS sequence"/>
</dbReference>